<name>A0AAJ5VT87_9HYPH</name>
<accession>A0AAJ5VT87</accession>
<organism evidence="1 2">
    <name type="scientific">Candidatus Devosia phytovorans</name>
    <dbReference type="NCBI Taxonomy" id="3121372"/>
    <lineage>
        <taxon>Bacteria</taxon>
        <taxon>Pseudomonadati</taxon>
        <taxon>Pseudomonadota</taxon>
        <taxon>Alphaproteobacteria</taxon>
        <taxon>Hyphomicrobiales</taxon>
        <taxon>Devosiaceae</taxon>
        <taxon>Devosia</taxon>
    </lineage>
</organism>
<reference evidence="1" key="1">
    <citation type="submission" date="2023-03" db="EMBL/GenBank/DDBJ databases">
        <title>Andean soil-derived lignocellulolytic bacterial consortium as a source of novel taxa and putative plastic-active enzymes.</title>
        <authorList>
            <person name="Diaz-Garcia L."/>
            <person name="Chuvochina M."/>
            <person name="Feuerriegel G."/>
            <person name="Bunk B."/>
            <person name="Sproer C."/>
            <person name="Streit W.R."/>
            <person name="Rodriguez L.M."/>
            <person name="Overmann J."/>
            <person name="Jimenez D.J."/>
        </authorList>
    </citation>
    <scope>NUCLEOTIDE SEQUENCE</scope>
    <source>
        <strain evidence="1">MAG 4196</strain>
    </source>
</reference>
<proteinExistence type="predicted"/>
<dbReference type="Proteomes" id="UP001217476">
    <property type="component" value="Chromosome"/>
</dbReference>
<evidence type="ECO:0000313" key="2">
    <source>
        <dbReference type="Proteomes" id="UP001217476"/>
    </source>
</evidence>
<protein>
    <submittedName>
        <fullName evidence="1">Uncharacterized protein</fullName>
    </submittedName>
</protein>
<evidence type="ECO:0000313" key="1">
    <source>
        <dbReference type="EMBL" id="WEK03745.1"/>
    </source>
</evidence>
<dbReference type="AlphaFoldDB" id="A0AAJ5VT87"/>
<sequence length="103" mass="11175">MTGAVQAADLTGYRAGICISHSDSALASQSTETIRQTVWANFESAKTGMSDPQVLASNRSAFVWAMEARWACATAAGYLKGGNVDVESVEKCDCFHQRYESFR</sequence>
<dbReference type="EMBL" id="CP119312">
    <property type="protein sequence ID" value="WEK03745.1"/>
    <property type="molecule type" value="Genomic_DNA"/>
</dbReference>
<gene>
    <name evidence="1" type="ORF">P0Y65_16330</name>
</gene>